<dbReference type="OrthoDB" id="10264595at2759"/>
<dbReference type="GO" id="GO:0010008">
    <property type="term" value="C:endosome membrane"/>
    <property type="evidence" value="ECO:0007669"/>
    <property type="project" value="TreeGrafter"/>
</dbReference>
<evidence type="ECO:0000313" key="11">
    <source>
        <dbReference type="Proteomes" id="UP000193467"/>
    </source>
</evidence>
<dbReference type="FunCoup" id="A0A1Y2FXJ4">
    <property type="interactions" value="331"/>
</dbReference>
<comment type="function">
    <text evidence="7">Part of the AP-3 complex, an adaptor-related complex which is not clathrin-associated. The complex is associated with the Golgi region as well as more peripheral structures. It facilitates the budding of vesicles from the Golgi membrane.</text>
</comment>
<name>A0A1Y2FXJ4_9BASI</name>
<feature type="region of interest" description="Disordered" evidence="8">
    <location>
        <begin position="732"/>
        <end position="932"/>
    </location>
</feature>
<organism evidence="10 11">
    <name type="scientific">Leucosporidium creatinivorum</name>
    <dbReference type="NCBI Taxonomy" id="106004"/>
    <lineage>
        <taxon>Eukaryota</taxon>
        <taxon>Fungi</taxon>
        <taxon>Dikarya</taxon>
        <taxon>Basidiomycota</taxon>
        <taxon>Pucciniomycotina</taxon>
        <taxon>Microbotryomycetes</taxon>
        <taxon>Leucosporidiales</taxon>
        <taxon>Leucosporidium</taxon>
    </lineage>
</organism>
<dbReference type="EMBL" id="MCGR01000008">
    <property type="protein sequence ID" value="ORY88723.1"/>
    <property type="molecule type" value="Genomic_DNA"/>
</dbReference>
<sequence>MFEQDVAGLIKALRANKNDEAAVVQRALDETRKEIKSKDVEVKAAAVLKLVYLEMLGHSISFASFAIVECMTSTKYHIKSIGYLAASQCFDKETEVAVLVVNLVKKDLLQPPTPLFSSSPSSLTVAHLSSTLSAVSLLLTPSLARDLAPDLLSLLSHSRAAVRKQTVLVMWRVVRSWPGVKELGTGREERGEDPWIERLRERLGDEDLGVVSATVNLICEMARKDPRKYLPLAPELFELLTASTNNWMLIKIIKLFAVLTPEEPRLVRKLVPPLTELIETTPAMSLLYECIQTSIVGGMLNGRDGEALATTCVDKLKSFLEDVDQNLRYIALVALVKILPTHPHLVATHYDTILSCVDDPDMSIRMRALDLVEGMVDRRSLQPIVQRLMSHLRPSSSSAANSTSAAAASLLQAQQSSDGAAAAAPTAVLSTSYRTSLVALILRMCSSDTYANVANFNWYIDTLVELSYISLSIALDPAAAQSAGASLGVKLRDQLVDVAARVKSIRPYAVKKMASLLGDEDFLENGEGADVSEVLGAAAWICGEYCRELQDPRPVIASLFGTSTTTSLPPRILSLYLHNGVKIYSQWLSALAENWEESSLDQIRSISTALEGQLASCASSADVELQERAAELGGLLELVRKGLDAPRPVRRTDSGGGFGSESLDPYDPEAEEQGGFGGSQQEGQLPPASLMLLDPLFSSHELNPVNPKAQSLVAVPEGLDLDAVLVPKSAAARREEAEGSEDEGEVDGFGRRIGGAVGRERDVPLGEEKRRKKGKGVKKSGGGKRRVVEEEDPEELARLKAERLERQRDDPYYVGSSAAPPSTIDDVDSIPIVQLDLNFAAPSAQRPPSPPPREPTPPPVHIDVDGEMPDGFELAPPVAESKESSGGEEESKEVAVETKAAEGAVTKVVKKKRKEPGAVKKKKSKAVKEEDM</sequence>
<dbReference type="SUPFAM" id="SSF48371">
    <property type="entry name" value="ARM repeat"/>
    <property type="match status" value="1"/>
</dbReference>
<accession>A0A1Y2FXJ4</accession>
<evidence type="ECO:0000259" key="9">
    <source>
        <dbReference type="Pfam" id="PF01602"/>
    </source>
</evidence>
<dbReference type="InterPro" id="IPR016024">
    <property type="entry name" value="ARM-type_fold"/>
</dbReference>
<dbReference type="Pfam" id="PF01602">
    <property type="entry name" value="Adaptin_N"/>
    <property type="match status" value="1"/>
</dbReference>
<evidence type="ECO:0000256" key="1">
    <source>
        <dbReference type="ARBA" id="ARBA00004308"/>
    </source>
</evidence>
<feature type="compositionally biased region" description="Basic residues" evidence="8">
    <location>
        <begin position="908"/>
        <end position="925"/>
    </location>
</feature>
<feature type="domain" description="Clathrin/coatomer adaptor adaptin-like N-terminal" evidence="9">
    <location>
        <begin position="22"/>
        <end position="637"/>
    </location>
</feature>
<dbReference type="InParanoid" id="A0A1Y2FXJ4"/>
<feature type="compositionally biased region" description="Basic and acidic residues" evidence="8">
    <location>
        <begin position="795"/>
        <end position="811"/>
    </location>
</feature>
<evidence type="ECO:0000256" key="4">
    <source>
        <dbReference type="ARBA" id="ARBA00022737"/>
    </source>
</evidence>
<dbReference type="PANTHER" id="PTHR22781">
    <property type="entry name" value="DELTA ADAPTIN-RELATED"/>
    <property type="match status" value="1"/>
</dbReference>
<feature type="region of interest" description="Disordered" evidence="8">
    <location>
        <begin position="646"/>
        <end position="686"/>
    </location>
</feature>
<dbReference type="PIRSF" id="PIRSF037092">
    <property type="entry name" value="AP3_complex_delta"/>
    <property type="match status" value="1"/>
</dbReference>
<keyword evidence="3 7" id="KW-0813">Transport</keyword>
<dbReference type="Gene3D" id="1.25.10.10">
    <property type="entry name" value="Leucine-rich Repeat Variant"/>
    <property type="match status" value="1"/>
</dbReference>
<dbReference type="InterPro" id="IPR002553">
    <property type="entry name" value="Clathrin/coatomer_adapt-like_N"/>
</dbReference>
<reference evidence="10 11" key="1">
    <citation type="submission" date="2016-07" db="EMBL/GenBank/DDBJ databases">
        <title>Pervasive Adenine N6-methylation of Active Genes in Fungi.</title>
        <authorList>
            <consortium name="DOE Joint Genome Institute"/>
            <person name="Mondo S.J."/>
            <person name="Dannebaum R.O."/>
            <person name="Kuo R.C."/>
            <person name="Labutti K."/>
            <person name="Haridas S."/>
            <person name="Kuo A."/>
            <person name="Salamov A."/>
            <person name="Ahrendt S.R."/>
            <person name="Lipzen A."/>
            <person name="Sullivan W."/>
            <person name="Andreopoulos W.B."/>
            <person name="Clum A."/>
            <person name="Lindquist E."/>
            <person name="Daum C."/>
            <person name="Ramamoorthy G.K."/>
            <person name="Gryganskyi A."/>
            <person name="Culley D."/>
            <person name="Magnuson J.K."/>
            <person name="James T.Y."/>
            <person name="O'Malley M.A."/>
            <person name="Stajich J.E."/>
            <person name="Spatafora J.W."/>
            <person name="Visel A."/>
            <person name="Grigoriev I.V."/>
        </authorList>
    </citation>
    <scope>NUCLEOTIDE SEQUENCE [LARGE SCALE GENOMIC DNA]</scope>
    <source>
        <strain evidence="10 11">62-1032</strain>
    </source>
</reference>
<evidence type="ECO:0000256" key="8">
    <source>
        <dbReference type="SAM" id="MobiDB-lite"/>
    </source>
</evidence>
<dbReference type="GO" id="GO:0006896">
    <property type="term" value="P:Golgi to vacuole transport"/>
    <property type="evidence" value="ECO:0007669"/>
    <property type="project" value="TreeGrafter"/>
</dbReference>
<gene>
    <name evidence="10" type="ORF">BCR35DRAFT_301035</name>
</gene>
<protein>
    <recommendedName>
        <fullName evidence="7">AP-3 complex subunit delta</fullName>
    </recommendedName>
</protein>
<keyword evidence="4" id="KW-0677">Repeat</keyword>
<evidence type="ECO:0000313" key="10">
    <source>
        <dbReference type="EMBL" id="ORY88723.1"/>
    </source>
</evidence>
<dbReference type="InterPro" id="IPR017105">
    <property type="entry name" value="AP3_complex_dsu"/>
</dbReference>
<evidence type="ECO:0000256" key="6">
    <source>
        <dbReference type="ARBA" id="ARBA00023136"/>
    </source>
</evidence>
<dbReference type="GO" id="GO:0006623">
    <property type="term" value="P:protein targeting to vacuole"/>
    <property type="evidence" value="ECO:0007669"/>
    <property type="project" value="TreeGrafter"/>
</dbReference>
<dbReference type="InterPro" id="IPR011989">
    <property type="entry name" value="ARM-like"/>
</dbReference>
<evidence type="ECO:0000256" key="2">
    <source>
        <dbReference type="ARBA" id="ARBA00006613"/>
    </source>
</evidence>
<dbReference type="AlphaFoldDB" id="A0A1Y2FXJ4"/>
<dbReference type="GO" id="GO:0030123">
    <property type="term" value="C:AP-3 adaptor complex"/>
    <property type="evidence" value="ECO:0007669"/>
    <property type="project" value="InterPro"/>
</dbReference>
<comment type="subcellular location">
    <subcellularLocation>
        <location evidence="1">Endomembrane system</location>
    </subcellularLocation>
    <subcellularLocation>
        <location evidence="7">Golgi apparatus</location>
    </subcellularLocation>
</comment>
<comment type="caution">
    <text evidence="10">The sequence shown here is derived from an EMBL/GenBank/DDBJ whole genome shotgun (WGS) entry which is preliminary data.</text>
</comment>
<dbReference type="STRING" id="106004.A0A1Y2FXJ4"/>
<evidence type="ECO:0000256" key="7">
    <source>
        <dbReference type="PIRNR" id="PIRNR037092"/>
    </source>
</evidence>
<proteinExistence type="inferred from homology"/>
<keyword evidence="11" id="KW-1185">Reference proteome</keyword>
<feature type="compositionally biased region" description="Basic residues" evidence="8">
    <location>
        <begin position="770"/>
        <end position="785"/>
    </location>
</feature>
<keyword evidence="7" id="KW-0333">Golgi apparatus</keyword>
<dbReference type="GO" id="GO:0005794">
    <property type="term" value="C:Golgi apparatus"/>
    <property type="evidence" value="ECO:0007669"/>
    <property type="project" value="UniProtKB-SubCell"/>
</dbReference>
<comment type="subunit">
    <text evidence="7">Adaptor protein complex 3 (AP-3) is a heterotetramer.</text>
</comment>
<evidence type="ECO:0000256" key="5">
    <source>
        <dbReference type="ARBA" id="ARBA00022927"/>
    </source>
</evidence>
<dbReference type="PANTHER" id="PTHR22781:SF12">
    <property type="entry name" value="AP-3 COMPLEX SUBUNIT DELTA-1"/>
    <property type="match status" value="1"/>
</dbReference>
<feature type="compositionally biased region" description="Pro residues" evidence="8">
    <location>
        <begin position="845"/>
        <end position="860"/>
    </location>
</feature>
<dbReference type="Proteomes" id="UP000193467">
    <property type="component" value="Unassembled WGS sequence"/>
</dbReference>
<keyword evidence="6" id="KW-0472">Membrane</keyword>
<keyword evidence="5 7" id="KW-0653">Protein transport</keyword>
<feature type="compositionally biased region" description="Basic and acidic residues" evidence="8">
    <location>
        <begin position="758"/>
        <end position="769"/>
    </location>
</feature>
<comment type="similarity">
    <text evidence="2 7">Belongs to the adaptor complexes large subunit family.</text>
</comment>
<evidence type="ECO:0000256" key="3">
    <source>
        <dbReference type="ARBA" id="ARBA00022448"/>
    </source>
</evidence>